<dbReference type="RefSeq" id="XP_040798703.1">
    <property type="nucleotide sequence ID" value="XM_040943259.1"/>
</dbReference>
<feature type="transmembrane region" description="Helical" evidence="1">
    <location>
        <begin position="63"/>
        <end position="85"/>
    </location>
</feature>
<feature type="transmembrane region" description="Helical" evidence="1">
    <location>
        <begin position="33"/>
        <end position="57"/>
    </location>
</feature>
<dbReference type="Proteomes" id="UP000249789">
    <property type="component" value="Unassembled WGS sequence"/>
</dbReference>
<evidence type="ECO:0000313" key="3">
    <source>
        <dbReference type="Proteomes" id="UP000249789"/>
    </source>
</evidence>
<gene>
    <name evidence="2" type="ORF">BO72DRAFT_434831</name>
</gene>
<keyword evidence="1" id="KW-1133">Transmembrane helix</keyword>
<dbReference type="VEuPathDB" id="FungiDB:BO72DRAFT_434831"/>
<keyword evidence="1" id="KW-0812">Transmembrane</keyword>
<proteinExistence type="predicted"/>
<dbReference type="EMBL" id="KZ824666">
    <property type="protein sequence ID" value="RAK74693.1"/>
    <property type="molecule type" value="Genomic_DNA"/>
</dbReference>
<feature type="transmembrane region" description="Helical" evidence="1">
    <location>
        <begin position="156"/>
        <end position="176"/>
    </location>
</feature>
<feature type="transmembrane region" description="Helical" evidence="1">
    <location>
        <begin position="240"/>
        <end position="260"/>
    </location>
</feature>
<accession>A0A8G1RM59</accession>
<dbReference type="PANTHER" id="PTHR42024:SF1">
    <property type="entry name" value="AMINO ACID PERMEASE_ SLC12A DOMAIN-CONTAINING PROTEIN"/>
    <property type="match status" value="1"/>
</dbReference>
<keyword evidence="3" id="KW-1185">Reference proteome</keyword>
<protein>
    <submittedName>
        <fullName evidence="2">Uncharacterized protein</fullName>
    </submittedName>
</protein>
<dbReference type="GeneID" id="63860592"/>
<dbReference type="AlphaFoldDB" id="A0A8G1RM59"/>
<evidence type="ECO:0000256" key="1">
    <source>
        <dbReference type="SAM" id="Phobius"/>
    </source>
</evidence>
<dbReference type="OrthoDB" id="4838853at2759"/>
<feature type="transmembrane region" description="Helical" evidence="1">
    <location>
        <begin position="266"/>
        <end position="290"/>
    </location>
</feature>
<sequence length="310" mass="34420">MLKISQNIQVCHELSDVVDQVTRIPLELGQHRLTIAIAAVCILTGGGLVPVIIYLVLTKAAGLQLWIVFTILAAVVGTVSASMMLRRTWRLLRSDSTCRPYNTAGNDHDTMSLDYFQWNFFTGFCYIAALMIAAVRTSLSQDDNNNNNTSTRLMSLPLSLLVLQVSSQLLCAAVMVRIEAKYPFRVSSMERTAMVRPGVYTIIEDVVAVDGGQGQQYRRLLDARYRSSKAIRLLKAHLDLAWGVSGIAVAAALIALITTLPSAKMVFIVAGWLVPWGWTTVLVGTTRWMWRLALMREKDELFAGERRAVD</sequence>
<dbReference type="PANTHER" id="PTHR42024">
    <property type="entry name" value="AMINO ACID PERMEASE_ SLC12A DOMAIN-CONTAINING PROTEIN"/>
    <property type="match status" value="1"/>
</dbReference>
<feature type="transmembrane region" description="Helical" evidence="1">
    <location>
        <begin position="118"/>
        <end position="136"/>
    </location>
</feature>
<reference evidence="2 3" key="1">
    <citation type="submission" date="2018-02" db="EMBL/GenBank/DDBJ databases">
        <title>The genomes of Aspergillus section Nigri reveals drivers in fungal speciation.</title>
        <authorList>
            <consortium name="DOE Joint Genome Institute"/>
            <person name="Vesth T.C."/>
            <person name="Nybo J."/>
            <person name="Theobald S."/>
            <person name="Brandl J."/>
            <person name="Frisvad J.C."/>
            <person name="Nielsen K.F."/>
            <person name="Lyhne E.K."/>
            <person name="Kogle M.E."/>
            <person name="Kuo A."/>
            <person name="Riley R."/>
            <person name="Clum A."/>
            <person name="Nolan M."/>
            <person name="Lipzen A."/>
            <person name="Salamov A."/>
            <person name="Henrissat B."/>
            <person name="Wiebenga A."/>
            <person name="De vries R.P."/>
            <person name="Grigoriev I.V."/>
            <person name="Mortensen U.H."/>
            <person name="Andersen M.R."/>
            <person name="Baker S.E."/>
        </authorList>
    </citation>
    <scope>NUCLEOTIDE SEQUENCE [LARGE SCALE GENOMIC DNA]</scope>
    <source>
        <strain evidence="2 3">CBS 313.89</strain>
    </source>
</reference>
<organism evidence="2 3">
    <name type="scientific">Aspergillus fijiensis CBS 313.89</name>
    <dbReference type="NCBI Taxonomy" id="1448319"/>
    <lineage>
        <taxon>Eukaryota</taxon>
        <taxon>Fungi</taxon>
        <taxon>Dikarya</taxon>
        <taxon>Ascomycota</taxon>
        <taxon>Pezizomycotina</taxon>
        <taxon>Eurotiomycetes</taxon>
        <taxon>Eurotiomycetidae</taxon>
        <taxon>Eurotiales</taxon>
        <taxon>Aspergillaceae</taxon>
        <taxon>Aspergillus</taxon>
    </lineage>
</organism>
<keyword evidence="1" id="KW-0472">Membrane</keyword>
<evidence type="ECO:0000313" key="2">
    <source>
        <dbReference type="EMBL" id="RAK74693.1"/>
    </source>
</evidence>
<name>A0A8G1RM59_9EURO</name>